<dbReference type="NCBIfam" id="TIGR01389">
    <property type="entry name" value="recQ"/>
    <property type="match status" value="1"/>
</dbReference>
<evidence type="ECO:0000256" key="7">
    <source>
        <dbReference type="ARBA" id="ARBA00022801"/>
    </source>
</evidence>
<dbReference type="SMART" id="SM00341">
    <property type="entry name" value="HRDC"/>
    <property type="match status" value="1"/>
</dbReference>
<evidence type="ECO:0000256" key="12">
    <source>
        <dbReference type="ARBA" id="ARBA00023172"/>
    </source>
</evidence>
<dbReference type="EMBL" id="JAYGJQ010000002">
    <property type="protein sequence ID" value="MEA9357210.1"/>
    <property type="molecule type" value="Genomic_DNA"/>
</dbReference>
<dbReference type="SMART" id="SM00490">
    <property type="entry name" value="HELICc"/>
    <property type="match status" value="1"/>
</dbReference>
<feature type="domain" description="Helicase C-terminal" evidence="19">
    <location>
        <begin position="217"/>
        <end position="367"/>
    </location>
</feature>
<dbReference type="CDD" id="cd18794">
    <property type="entry name" value="SF2_C_RecQ"/>
    <property type="match status" value="1"/>
</dbReference>
<evidence type="ECO:0000256" key="8">
    <source>
        <dbReference type="ARBA" id="ARBA00022806"/>
    </source>
</evidence>
<dbReference type="InterPro" id="IPR032284">
    <property type="entry name" value="RecQ_Zn-bd"/>
</dbReference>
<dbReference type="InterPro" id="IPR011545">
    <property type="entry name" value="DEAD/DEAH_box_helicase_dom"/>
</dbReference>
<dbReference type="Pfam" id="PF09382">
    <property type="entry name" value="RQC"/>
    <property type="match status" value="1"/>
</dbReference>
<evidence type="ECO:0000259" key="18">
    <source>
        <dbReference type="PROSITE" id="PS51192"/>
    </source>
</evidence>
<dbReference type="Gene3D" id="3.40.50.300">
    <property type="entry name" value="P-loop containing nucleotide triphosphate hydrolases"/>
    <property type="match status" value="2"/>
</dbReference>
<name>A0ABU5W061_9BACT</name>
<evidence type="ECO:0000256" key="13">
    <source>
        <dbReference type="ARBA" id="ARBA00023204"/>
    </source>
</evidence>
<dbReference type="Gene3D" id="1.10.150.80">
    <property type="entry name" value="HRDC domain"/>
    <property type="match status" value="1"/>
</dbReference>
<evidence type="ECO:0000256" key="9">
    <source>
        <dbReference type="ARBA" id="ARBA00022833"/>
    </source>
</evidence>
<evidence type="ECO:0000256" key="14">
    <source>
        <dbReference type="ARBA" id="ARBA00023235"/>
    </source>
</evidence>
<dbReference type="InterPro" id="IPR036388">
    <property type="entry name" value="WH-like_DNA-bd_sf"/>
</dbReference>
<dbReference type="SMART" id="SM00956">
    <property type="entry name" value="RQC"/>
    <property type="match status" value="1"/>
</dbReference>
<keyword evidence="8 20" id="KW-0347">Helicase</keyword>
<dbReference type="GO" id="GO:0016787">
    <property type="term" value="F:hydrolase activity"/>
    <property type="evidence" value="ECO:0007669"/>
    <property type="project" value="UniProtKB-KW"/>
</dbReference>
<dbReference type="InterPro" id="IPR027417">
    <property type="entry name" value="P-loop_NTPase"/>
</dbReference>
<comment type="similarity">
    <text evidence="3">Belongs to the helicase family. RecQ subfamily.</text>
</comment>
<dbReference type="InterPro" id="IPR014001">
    <property type="entry name" value="Helicase_ATP-bd"/>
</dbReference>
<keyword evidence="5" id="KW-0547">Nucleotide-binding</keyword>
<protein>
    <recommendedName>
        <fullName evidence="16">DNA helicase RecQ</fullName>
        <ecNumber evidence="16">5.6.2.4</ecNumber>
    </recommendedName>
</protein>
<dbReference type="PROSITE" id="PS51192">
    <property type="entry name" value="HELICASE_ATP_BIND_1"/>
    <property type="match status" value="1"/>
</dbReference>
<dbReference type="SMART" id="SM00487">
    <property type="entry name" value="DEXDc"/>
    <property type="match status" value="1"/>
</dbReference>
<dbReference type="SUPFAM" id="SSF47819">
    <property type="entry name" value="HRDC-like"/>
    <property type="match status" value="1"/>
</dbReference>
<organism evidence="20 21">
    <name type="scientific">Bacteriovorax antarcticus</name>
    <dbReference type="NCBI Taxonomy" id="3088717"/>
    <lineage>
        <taxon>Bacteria</taxon>
        <taxon>Pseudomonadati</taxon>
        <taxon>Bdellovibrionota</taxon>
        <taxon>Bacteriovoracia</taxon>
        <taxon>Bacteriovoracales</taxon>
        <taxon>Bacteriovoracaceae</taxon>
        <taxon>Bacteriovorax</taxon>
    </lineage>
</organism>
<dbReference type="PROSITE" id="PS50967">
    <property type="entry name" value="HRDC"/>
    <property type="match status" value="1"/>
</dbReference>
<proteinExistence type="inferred from homology"/>
<dbReference type="InterPro" id="IPR001650">
    <property type="entry name" value="Helicase_C-like"/>
</dbReference>
<reference evidence="20 21" key="1">
    <citation type="submission" date="2023-11" db="EMBL/GenBank/DDBJ databases">
        <title>A Novel Polar Bacteriovorax (B. antarcticus) Isolated from the Biocrust in Antarctica.</title>
        <authorList>
            <person name="Mun W."/>
            <person name="Choi S.Y."/>
            <person name="Mitchell R.J."/>
        </authorList>
    </citation>
    <scope>NUCLEOTIDE SEQUENCE [LARGE SCALE GENOMIC DNA]</scope>
    <source>
        <strain evidence="20 21">PP10</strain>
    </source>
</reference>
<evidence type="ECO:0000313" key="21">
    <source>
        <dbReference type="Proteomes" id="UP001302274"/>
    </source>
</evidence>
<dbReference type="Pfam" id="PF00271">
    <property type="entry name" value="Helicase_C"/>
    <property type="match status" value="1"/>
</dbReference>
<dbReference type="SUPFAM" id="SSF46785">
    <property type="entry name" value="Winged helix' DNA-binding domain"/>
    <property type="match status" value="1"/>
</dbReference>
<dbReference type="InterPro" id="IPR002121">
    <property type="entry name" value="HRDC_dom"/>
</dbReference>
<dbReference type="NCBIfam" id="TIGR00614">
    <property type="entry name" value="recQ_fam"/>
    <property type="match status" value="1"/>
</dbReference>
<evidence type="ECO:0000256" key="2">
    <source>
        <dbReference type="ARBA" id="ARBA00001947"/>
    </source>
</evidence>
<comment type="cofactor">
    <cofactor evidence="2">
        <name>Zn(2+)</name>
        <dbReference type="ChEBI" id="CHEBI:29105"/>
    </cofactor>
</comment>
<dbReference type="InterPro" id="IPR018982">
    <property type="entry name" value="RQC_domain"/>
</dbReference>
<dbReference type="CDD" id="cd17920">
    <property type="entry name" value="DEXHc_RecQ"/>
    <property type="match status" value="1"/>
</dbReference>
<dbReference type="InterPro" id="IPR010997">
    <property type="entry name" value="HRDC-like_sf"/>
</dbReference>
<dbReference type="Gene3D" id="1.10.10.10">
    <property type="entry name" value="Winged helix-like DNA-binding domain superfamily/Winged helix DNA-binding domain"/>
    <property type="match status" value="1"/>
</dbReference>
<dbReference type="InterPro" id="IPR044876">
    <property type="entry name" value="HRDC_dom_sf"/>
</dbReference>
<evidence type="ECO:0000256" key="15">
    <source>
        <dbReference type="ARBA" id="ARBA00034617"/>
    </source>
</evidence>
<evidence type="ECO:0000256" key="5">
    <source>
        <dbReference type="ARBA" id="ARBA00022741"/>
    </source>
</evidence>
<keyword evidence="7 20" id="KW-0378">Hydrolase</keyword>
<evidence type="ECO:0000256" key="4">
    <source>
        <dbReference type="ARBA" id="ARBA00022723"/>
    </source>
</evidence>
<dbReference type="Pfam" id="PF00570">
    <property type="entry name" value="HRDC"/>
    <property type="match status" value="1"/>
</dbReference>
<comment type="cofactor">
    <cofactor evidence="1">
        <name>Mg(2+)</name>
        <dbReference type="ChEBI" id="CHEBI:18420"/>
    </cofactor>
</comment>
<dbReference type="GO" id="GO:0003678">
    <property type="term" value="F:DNA helicase activity"/>
    <property type="evidence" value="ECO:0007669"/>
    <property type="project" value="UniProtKB-EC"/>
</dbReference>
<feature type="domain" description="Helicase ATP-binding" evidence="18">
    <location>
        <begin position="25"/>
        <end position="193"/>
    </location>
</feature>
<keyword evidence="9" id="KW-0862">Zinc</keyword>
<evidence type="ECO:0000259" key="19">
    <source>
        <dbReference type="PROSITE" id="PS51194"/>
    </source>
</evidence>
<dbReference type="InterPro" id="IPR036390">
    <property type="entry name" value="WH_DNA-bd_sf"/>
</dbReference>
<dbReference type="Pfam" id="PF00270">
    <property type="entry name" value="DEAD"/>
    <property type="match status" value="1"/>
</dbReference>
<dbReference type="EC" id="5.6.2.4" evidence="16"/>
<keyword evidence="11" id="KW-0238">DNA-binding</keyword>
<dbReference type="Pfam" id="PF16124">
    <property type="entry name" value="RecQ_Zn_bind"/>
    <property type="match status" value="1"/>
</dbReference>
<keyword evidence="21" id="KW-1185">Reference proteome</keyword>
<sequence>MLDSRTILKNIFNFDQFRGDQEKIVNSVIAGENALILMPTGGGKSLCYQIPALARTGTAIVISPLIALMKDQVDALLKKDIKVAFLNSSITKSEQRSIEKELLQGNLKILYVSPERMMTSFFQNILDKIRISLFAIDEAHCVSQWGHDFRPEYMELSMLSERFPNTPRIALTATAGAATKKEIISCLSLEDAPVYISSFDRPNIRYSVSKKGSKADNRDKLLKFIKEEHLNHAGIVYCLSRKSTEEVAAFLTKAGLKAMPYHAGLAQEYRNSVQEKFIKEESVIVVATIAFGMGIDKPDVRFVAHMDLPKCLESYYQETGRAGRDGLPSHAWMLYGLADLVLLKRITNKGLKTAARKRVNDEKLDAILGFCETTKCRREVLLGYFDDSYLGPCENCDACLAPSTKQINATQLAIEALRAVYEIKQKYNVQYMVNRHEGEQSLWFSVYRQLIAQGHLKMLMDGKSELKLTRRAITVLEGKEEVFLRADYKKTVDKKSPLVKKKITKKKIRKKSTAAISKEFKTAAGTEQTLFENLKVFRTNLAKTKRTKSYKIFPDKTLLEMAQTKPKDLRELENIFGVGPKKLKKFGKIFIDAILEFDL</sequence>
<keyword evidence="14" id="KW-0413">Isomerase</keyword>
<evidence type="ECO:0000256" key="16">
    <source>
        <dbReference type="NCBIfam" id="TIGR01389"/>
    </source>
</evidence>
<keyword evidence="10" id="KW-0067">ATP-binding</keyword>
<evidence type="ECO:0000256" key="11">
    <source>
        <dbReference type="ARBA" id="ARBA00023125"/>
    </source>
</evidence>
<keyword evidence="6" id="KW-0227">DNA damage</keyword>
<evidence type="ECO:0000256" key="6">
    <source>
        <dbReference type="ARBA" id="ARBA00022763"/>
    </source>
</evidence>
<evidence type="ECO:0000256" key="3">
    <source>
        <dbReference type="ARBA" id="ARBA00005446"/>
    </source>
</evidence>
<evidence type="ECO:0000313" key="20">
    <source>
        <dbReference type="EMBL" id="MEA9357210.1"/>
    </source>
</evidence>
<evidence type="ECO:0000256" key="10">
    <source>
        <dbReference type="ARBA" id="ARBA00022840"/>
    </source>
</evidence>
<feature type="domain" description="HRDC" evidence="17">
    <location>
        <begin position="524"/>
        <end position="599"/>
    </location>
</feature>
<comment type="caution">
    <text evidence="20">The sequence shown here is derived from an EMBL/GenBank/DDBJ whole genome shotgun (WGS) entry which is preliminary data.</text>
</comment>
<keyword evidence="4" id="KW-0479">Metal-binding</keyword>
<gene>
    <name evidence="20" type="primary">recQ</name>
    <name evidence="20" type="ORF">SHI21_13380</name>
</gene>
<dbReference type="PANTHER" id="PTHR13710">
    <property type="entry name" value="DNA HELICASE RECQ FAMILY MEMBER"/>
    <property type="match status" value="1"/>
</dbReference>
<evidence type="ECO:0000256" key="1">
    <source>
        <dbReference type="ARBA" id="ARBA00001946"/>
    </source>
</evidence>
<dbReference type="Proteomes" id="UP001302274">
    <property type="component" value="Unassembled WGS sequence"/>
</dbReference>
<keyword evidence="12" id="KW-0233">DNA recombination</keyword>
<dbReference type="InterPro" id="IPR004589">
    <property type="entry name" value="DNA_helicase_ATP-dep_RecQ"/>
</dbReference>
<dbReference type="SUPFAM" id="SSF52540">
    <property type="entry name" value="P-loop containing nucleoside triphosphate hydrolases"/>
    <property type="match status" value="1"/>
</dbReference>
<dbReference type="PANTHER" id="PTHR13710:SF105">
    <property type="entry name" value="ATP-DEPENDENT DNA HELICASE Q1"/>
    <property type="match status" value="1"/>
</dbReference>
<evidence type="ECO:0000259" key="17">
    <source>
        <dbReference type="PROSITE" id="PS50967"/>
    </source>
</evidence>
<dbReference type="InterPro" id="IPR006293">
    <property type="entry name" value="DNA_helicase_ATP-dep_RecQ_bac"/>
</dbReference>
<dbReference type="RefSeq" id="WP_323577118.1">
    <property type="nucleotide sequence ID" value="NZ_JAYGJQ010000002.1"/>
</dbReference>
<keyword evidence="13" id="KW-0234">DNA repair</keyword>
<comment type="catalytic activity">
    <reaction evidence="15">
        <text>Couples ATP hydrolysis with the unwinding of duplex DNA by translocating in the 3'-5' direction.</text>
        <dbReference type="EC" id="5.6.2.4"/>
    </reaction>
</comment>
<accession>A0ABU5W061</accession>
<dbReference type="PROSITE" id="PS51194">
    <property type="entry name" value="HELICASE_CTER"/>
    <property type="match status" value="1"/>
</dbReference>